<dbReference type="EMBL" id="MWPR01000001">
    <property type="protein sequence ID" value="ORJ52291.1"/>
    <property type="molecule type" value="Genomic_DNA"/>
</dbReference>
<sequence>MIGRFGFYFLNICMDYLGLCHIYIMNVLEAIDLLFHFFFSAFFAIYREVFQARIVIRGRLQIYPGSGIAI</sequence>
<gene>
    <name evidence="2" type="ORF">B2M27_00975</name>
</gene>
<keyword evidence="1" id="KW-0472">Membrane</keyword>
<keyword evidence="1" id="KW-1133">Transmembrane helix</keyword>
<evidence type="ECO:0000256" key="1">
    <source>
        <dbReference type="SAM" id="Phobius"/>
    </source>
</evidence>
<reference evidence="2 3" key="1">
    <citation type="submission" date="2017-02" db="EMBL/GenBank/DDBJ databases">
        <title>Draft genome sequence of a Kluyvera intermedia isolate from a patient with a pancreatic abscess.</title>
        <authorList>
            <person name="Thele R."/>
        </authorList>
    </citation>
    <scope>NUCLEOTIDE SEQUENCE [LARGE SCALE GENOMIC DNA]</scope>
    <source>
        <strain evidence="2 3">FOSA7093</strain>
    </source>
</reference>
<proteinExistence type="predicted"/>
<keyword evidence="3" id="KW-1185">Reference proteome</keyword>
<comment type="caution">
    <text evidence="2">The sequence shown here is derived from an EMBL/GenBank/DDBJ whole genome shotgun (WGS) entry which is preliminary data.</text>
</comment>
<evidence type="ECO:0000313" key="2">
    <source>
        <dbReference type="EMBL" id="ORJ52291.1"/>
    </source>
</evidence>
<keyword evidence="1" id="KW-0812">Transmembrane</keyword>
<name>A0ABX3ULL4_KLUIN</name>
<feature type="transmembrane region" description="Helical" evidence="1">
    <location>
        <begin position="7"/>
        <end position="24"/>
    </location>
</feature>
<evidence type="ECO:0000313" key="3">
    <source>
        <dbReference type="Proteomes" id="UP000192521"/>
    </source>
</evidence>
<protein>
    <submittedName>
        <fullName evidence="2">Uncharacterized protein</fullName>
    </submittedName>
</protein>
<accession>A0ABX3ULL4</accession>
<feature type="transmembrane region" description="Helical" evidence="1">
    <location>
        <begin position="30"/>
        <end position="50"/>
    </location>
</feature>
<organism evidence="2 3">
    <name type="scientific">Kluyvera intermedia</name>
    <name type="common">Enterobacter intermedius</name>
    <dbReference type="NCBI Taxonomy" id="61648"/>
    <lineage>
        <taxon>Bacteria</taxon>
        <taxon>Pseudomonadati</taxon>
        <taxon>Pseudomonadota</taxon>
        <taxon>Gammaproteobacteria</taxon>
        <taxon>Enterobacterales</taxon>
        <taxon>Enterobacteriaceae</taxon>
        <taxon>Kluyvera</taxon>
    </lineage>
</organism>
<dbReference type="Proteomes" id="UP000192521">
    <property type="component" value="Unassembled WGS sequence"/>
</dbReference>